<dbReference type="PANTHER" id="PTHR14614">
    <property type="entry name" value="HEPATOCELLULAR CARCINOMA-ASSOCIATED ANTIGEN"/>
    <property type="match status" value="1"/>
</dbReference>
<sequence>MLGIACHDAESSAKVVIEGAESVDAHGQVICQSSLRVRTDGVPPLSLSLRLTPDQLEPVFSGAAWAGTVLWRAAVRLVEVALLGRDFSGATVIELGAGLGVPAMICARKGAASVVVTEQATLVDLLERNVRANFDGRIVCRELDWSRENANALCADLNATKPFDFILCCDCVYLPLYGDSFYRLADAIDALAGPDSHVFLALERRHVRDGTDGVDAFLDALDRFGFAIADTLPSEPPVDILHLRRR</sequence>
<organism evidence="1 2">
    <name type="scientific">Chrysophaeum taylorii</name>
    <dbReference type="NCBI Taxonomy" id="2483200"/>
    <lineage>
        <taxon>Eukaryota</taxon>
        <taxon>Sar</taxon>
        <taxon>Stramenopiles</taxon>
        <taxon>Ochrophyta</taxon>
        <taxon>Pelagophyceae</taxon>
        <taxon>Pelagomonadales</taxon>
        <taxon>Pelagomonadaceae</taxon>
        <taxon>Chrysophaeum</taxon>
    </lineage>
</organism>
<evidence type="ECO:0000313" key="1">
    <source>
        <dbReference type="EMBL" id="KAJ8598080.1"/>
    </source>
</evidence>
<reference evidence="1" key="1">
    <citation type="submission" date="2023-01" db="EMBL/GenBank/DDBJ databases">
        <title>Metagenome sequencing of chrysophaentin producing Chrysophaeum taylorii.</title>
        <authorList>
            <person name="Davison J."/>
            <person name="Bewley C."/>
        </authorList>
    </citation>
    <scope>NUCLEOTIDE SEQUENCE</scope>
    <source>
        <strain evidence="1">NIES-1699</strain>
    </source>
</reference>
<accession>A0AAD7XJ45</accession>
<protein>
    <submittedName>
        <fullName evidence="1">Uncharacterized protein</fullName>
    </submittedName>
</protein>
<dbReference type="Pfam" id="PF10294">
    <property type="entry name" value="Methyltransf_16"/>
    <property type="match status" value="1"/>
</dbReference>
<gene>
    <name evidence="1" type="ORF">CTAYLR_005583</name>
</gene>
<evidence type="ECO:0000313" key="2">
    <source>
        <dbReference type="Proteomes" id="UP001230188"/>
    </source>
</evidence>
<dbReference type="Gene3D" id="3.40.50.150">
    <property type="entry name" value="Vaccinia Virus protein VP39"/>
    <property type="match status" value="1"/>
</dbReference>
<dbReference type="SUPFAM" id="SSF53335">
    <property type="entry name" value="S-adenosyl-L-methionine-dependent methyltransferases"/>
    <property type="match status" value="1"/>
</dbReference>
<proteinExistence type="predicted"/>
<dbReference type="InterPro" id="IPR019410">
    <property type="entry name" value="Methyltransf_16"/>
</dbReference>
<name>A0AAD7XJ45_9STRA</name>
<comment type="caution">
    <text evidence="1">The sequence shown here is derived from an EMBL/GenBank/DDBJ whole genome shotgun (WGS) entry which is preliminary data.</text>
</comment>
<dbReference type="PANTHER" id="PTHR14614:SF123">
    <property type="entry name" value="OS04G0645500 PROTEIN"/>
    <property type="match status" value="1"/>
</dbReference>
<dbReference type="Proteomes" id="UP001230188">
    <property type="component" value="Unassembled WGS sequence"/>
</dbReference>
<dbReference type="AlphaFoldDB" id="A0AAD7XJ45"/>
<dbReference type="EMBL" id="JAQMWT010000695">
    <property type="protein sequence ID" value="KAJ8598080.1"/>
    <property type="molecule type" value="Genomic_DNA"/>
</dbReference>
<keyword evidence="2" id="KW-1185">Reference proteome</keyword>
<dbReference type="InterPro" id="IPR029063">
    <property type="entry name" value="SAM-dependent_MTases_sf"/>
</dbReference>